<protein>
    <recommendedName>
        <fullName evidence="5">NADH-quinone oxidoreductase subunit E</fullName>
    </recommendedName>
</protein>
<feature type="transmembrane region" description="Helical" evidence="2">
    <location>
        <begin position="6"/>
        <end position="28"/>
    </location>
</feature>
<proteinExistence type="predicted"/>
<feature type="region of interest" description="Disordered" evidence="1">
    <location>
        <begin position="38"/>
        <end position="63"/>
    </location>
</feature>
<dbReference type="RefSeq" id="WP_338607097.1">
    <property type="nucleotide sequence ID" value="NZ_CP146275.1"/>
</dbReference>
<dbReference type="Proteomes" id="UP001369958">
    <property type="component" value="Chromosome"/>
</dbReference>
<accession>A0ABZ2HVN4</accession>
<keyword evidence="2" id="KW-0812">Transmembrane</keyword>
<evidence type="ECO:0000313" key="3">
    <source>
        <dbReference type="EMBL" id="WWT31632.1"/>
    </source>
</evidence>
<organism evidence="3 4">
    <name type="scientific">Pelagibacterium nitratireducens</name>
    <dbReference type="NCBI Taxonomy" id="1046114"/>
    <lineage>
        <taxon>Bacteria</taxon>
        <taxon>Pseudomonadati</taxon>
        <taxon>Pseudomonadota</taxon>
        <taxon>Alphaproteobacteria</taxon>
        <taxon>Hyphomicrobiales</taxon>
        <taxon>Devosiaceae</taxon>
        <taxon>Pelagibacterium</taxon>
    </lineage>
</organism>
<name>A0ABZ2HVN4_9HYPH</name>
<evidence type="ECO:0000256" key="2">
    <source>
        <dbReference type="SAM" id="Phobius"/>
    </source>
</evidence>
<reference evidence="3 4" key="1">
    <citation type="submission" date="2024-02" db="EMBL/GenBank/DDBJ databases">
        <title>Complete genome sequence of Pelagibacterium nitratireducens ZH15.</title>
        <authorList>
            <person name="Zhao L.H."/>
        </authorList>
    </citation>
    <scope>NUCLEOTIDE SEQUENCE [LARGE SCALE GENOMIC DNA]</scope>
    <source>
        <strain evidence="3 4">ZH15</strain>
    </source>
</reference>
<keyword evidence="4" id="KW-1185">Reference proteome</keyword>
<evidence type="ECO:0008006" key="5">
    <source>
        <dbReference type="Google" id="ProtNLM"/>
    </source>
</evidence>
<evidence type="ECO:0000256" key="1">
    <source>
        <dbReference type="SAM" id="MobiDB-lite"/>
    </source>
</evidence>
<dbReference type="Gene3D" id="1.10.150.20">
    <property type="entry name" value="5' to 3' exonuclease, C-terminal subdomain"/>
    <property type="match status" value="1"/>
</dbReference>
<keyword evidence="2" id="KW-0472">Membrane</keyword>
<sequence length="142" mass="15488">MDPTPHILPSALLLLAAFFIGCLVGYLLKRMFGPSRRAEPVAQPDQSQTPVAPERPDLGDPALGLLNEPIGGQPDDLKKIKGIGPKLESVLHHNGVYHFSQIAAWNAKSIAMMNARLSFKGRIEREKWVSQAKALAKAASRE</sequence>
<evidence type="ECO:0000313" key="4">
    <source>
        <dbReference type="Proteomes" id="UP001369958"/>
    </source>
</evidence>
<dbReference type="EMBL" id="CP146275">
    <property type="protein sequence ID" value="WWT31632.1"/>
    <property type="molecule type" value="Genomic_DNA"/>
</dbReference>
<keyword evidence="2" id="KW-1133">Transmembrane helix</keyword>
<gene>
    <name evidence="3" type="ORF">V6617_11440</name>
</gene>